<keyword evidence="2" id="KW-0378">Hydrolase</keyword>
<evidence type="ECO:0000313" key="4">
    <source>
        <dbReference type="EMBL" id="KKL92240.1"/>
    </source>
</evidence>
<organism evidence="4">
    <name type="scientific">marine sediment metagenome</name>
    <dbReference type="NCBI Taxonomy" id="412755"/>
    <lineage>
        <taxon>unclassified sequences</taxon>
        <taxon>metagenomes</taxon>
        <taxon>ecological metagenomes</taxon>
    </lineage>
</organism>
<keyword evidence="1" id="KW-0479">Metal-binding</keyword>
<dbReference type="Pfam" id="PF00884">
    <property type="entry name" value="Sulfatase"/>
    <property type="match status" value="1"/>
</dbReference>
<evidence type="ECO:0000259" key="3">
    <source>
        <dbReference type="Pfam" id="PF00884"/>
    </source>
</evidence>
<dbReference type="PANTHER" id="PTHR45953:SF1">
    <property type="entry name" value="IDURONATE 2-SULFATASE"/>
    <property type="match status" value="1"/>
</dbReference>
<comment type="caution">
    <text evidence="4">The sequence shown here is derived from an EMBL/GenBank/DDBJ whole genome shotgun (WGS) entry which is preliminary data.</text>
</comment>
<gene>
    <name evidence="4" type="ORF">LCGC14_1886670</name>
</gene>
<dbReference type="EMBL" id="LAZR01019521">
    <property type="protein sequence ID" value="KKL92240.1"/>
    <property type="molecule type" value="Genomic_DNA"/>
</dbReference>
<dbReference type="GO" id="GO:0008484">
    <property type="term" value="F:sulfuric ester hydrolase activity"/>
    <property type="evidence" value="ECO:0007669"/>
    <property type="project" value="TreeGrafter"/>
</dbReference>
<dbReference type="InterPro" id="IPR000917">
    <property type="entry name" value="Sulfatase_N"/>
</dbReference>
<sequence length="148" mass="17575">MPYTYHEEILEKSVIEFVPEDIITFLEALDFDYKNRETINKGNINEKYIHQLNLFYDAEIYYMDYYLGKLFYFLKSLNIYDDTNIILTADHGDELFDHGSFGHQGTVYDELIKIPFLIKIQNSSIQQKNIKQQVELIDIFLVEQLIGN</sequence>
<accession>A0A0F9IEJ9</accession>
<dbReference type="PANTHER" id="PTHR45953">
    <property type="entry name" value="IDURONATE 2-SULFATASE"/>
    <property type="match status" value="1"/>
</dbReference>
<reference evidence="4" key="1">
    <citation type="journal article" date="2015" name="Nature">
        <title>Complex archaea that bridge the gap between prokaryotes and eukaryotes.</title>
        <authorList>
            <person name="Spang A."/>
            <person name="Saw J.H."/>
            <person name="Jorgensen S.L."/>
            <person name="Zaremba-Niedzwiedzka K."/>
            <person name="Martijn J."/>
            <person name="Lind A.E."/>
            <person name="van Eijk R."/>
            <person name="Schleper C."/>
            <person name="Guy L."/>
            <person name="Ettema T.J."/>
        </authorList>
    </citation>
    <scope>NUCLEOTIDE SEQUENCE</scope>
</reference>
<protein>
    <recommendedName>
        <fullName evidence="3">Sulfatase N-terminal domain-containing protein</fullName>
    </recommendedName>
</protein>
<dbReference type="AlphaFoldDB" id="A0A0F9IEJ9"/>
<dbReference type="GO" id="GO:0046872">
    <property type="term" value="F:metal ion binding"/>
    <property type="evidence" value="ECO:0007669"/>
    <property type="project" value="UniProtKB-KW"/>
</dbReference>
<dbReference type="GO" id="GO:0005737">
    <property type="term" value="C:cytoplasm"/>
    <property type="evidence" value="ECO:0007669"/>
    <property type="project" value="TreeGrafter"/>
</dbReference>
<dbReference type="SUPFAM" id="SSF53649">
    <property type="entry name" value="Alkaline phosphatase-like"/>
    <property type="match status" value="1"/>
</dbReference>
<dbReference type="Gene3D" id="3.40.720.10">
    <property type="entry name" value="Alkaline Phosphatase, subunit A"/>
    <property type="match status" value="1"/>
</dbReference>
<dbReference type="InterPro" id="IPR017850">
    <property type="entry name" value="Alkaline_phosphatase_core_sf"/>
</dbReference>
<proteinExistence type="predicted"/>
<evidence type="ECO:0000256" key="1">
    <source>
        <dbReference type="ARBA" id="ARBA00022723"/>
    </source>
</evidence>
<name>A0A0F9IEJ9_9ZZZZ</name>
<feature type="domain" description="Sulfatase N-terminal" evidence="3">
    <location>
        <begin position="40"/>
        <end position="140"/>
    </location>
</feature>
<evidence type="ECO:0000256" key="2">
    <source>
        <dbReference type="ARBA" id="ARBA00022801"/>
    </source>
</evidence>